<evidence type="ECO:0000313" key="1">
    <source>
        <dbReference type="EMBL" id="AYF02475.1"/>
    </source>
</evidence>
<dbReference type="AlphaFoldDB" id="A0A386UNX3"/>
<dbReference type="EMBL" id="CP031078">
    <property type="protein sequence ID" value="AYF02475.1"/>
    <property type="molecule type" value="Genomic_DNA"/>
</dbReference>
<name>A0A386UNX3_9RHOB</name>
<dbReference type="Proteomes" id="UP000272010">
    <property type="component" value="Chromosome"/>
</dbReference>
<organism evidence="1 2">
    <name type="scientific">Paracoccus yeei</name>
    <dbReference type="NCBI Taxonomy" id="147645"/>
    <lineage>
        <taxon>Bacteria</taxon>
        <taxon>Pseudomonadati</taxon>
        <taxon>Pseudomonadota</taxon>
        <taxon>Alphaproteobacteria</taxon>
        <taxon>Rhodobacterales</taxon>
        <taxon>Paracoccaceae</taxon>
        <taxon>Paracoccus</taxon>
    </lineage>
</organism>
<protein>
    <submittedName>
        <fullName evidence="1">Uncharacterized protein</fullName>
    </submittedName>
</protein>
<sequence>MFHKPRRLATGCDRRKPRIPSEKRWLAADCGAFALRLTGRKERPN</sequence>
<proteinExistence type="predicted"/>
<accession>A0A386UNX3</accession>
<gene>
    <name evidence="1" type="ORF">PY32053_02887</name>
</gene>
<evidence type="ECO:0000313" key="2">
    <source>
        <dbReference type="Proteomes" id="UP000272010"/>
    </source>
</evidence>
<reference evidence="2" key="1">
    <citation type="submission" date="2018-07" db="EMBL/GenBank/DDBJ databases">
        <title>Genome Structure of the Opportunistic Pathogen Paracoccus yeei (Alphaproteobacteria) and Identification of Putative Virulence Factors.</title>
        <authorList>
            <person name="Lasek R."/>
            <person name="Szuplewska M."/>
            <person name="Mitura M."/>
            <person name="Decewicz P."/>
            <person name="Chmielowska C."/>
            <person name="Pawlot A."/>
            <person name="Sentkowska D."/>
            <person name="Czarnecki J."/>
            <person name="Bartosik D."/>
        </authorList>
    </citation>
    <scope>NUCLEOTIDE SEQUENCE [LARGE SCALE GENOMIC DNA]</scope>
    <source>
        <strain evidence="2">CCUG 32053</strain>
    </source>
</reference>